<dbReference type="InParanoid" id="A0A5J5EVF9"/>
<evidence type="ECO:0000259" key="3">
    <source>
        <dbReference type="PROSITE" id="PS51767"/>
    </source>
</evidence>
<dbReference type="Gene3D" id="2.40.70.10">
    <property type="entry name" value="Acid Proteases"/>
    <property type="match status" value="2"/>
</dbReference>
<comment type="caution">
    <text evidence="4">The sequence shown here is derived from an EMBL/GenBank/DDBJ whole genome shotgun (WGS) entry which is preliminary data.</text>
</comment>
<keyword evidence="2" id="KW-1133">Transmembrane helix</keyword>
<protein>
    <submittedName>
        <fullName evidence="4">Aspartic peptidase domain-containing protein</fullName>
    </submittedName>
</protein>
<sequence>MSCCMAQYWRRMGEVGNYKDMATTASSRAAEVFASKMRENMRRSNILLLTSFAVLLSHCAAADPSAFLWLPGQTWDGNDGNWSTFVLRLDPEPHTEYVRVLPATDSSEIWAVSSRVCNSTLCRRERGGSFNITNSTSWEAQGPYQLDVTNNLFNYSDPKYGTPDGLAPRGDYGLATVGLTKNPTGVMLNHQVVAAIYANNFYNALFGLAINNTDFTGTGSYPSFLKSLFDNSLVPSLSWGYQAGAYWRNKFAASLCFGGYDSFRRSSTNATFPLSPTEGEQISAPLTSITLHTSRNAANTTLLSTPVKAFINSATPYLWLPLSTCKLLEAAFNITYNANSSLYLLSPWQHRYLQQLNPSLTFTLSSGSNNTATITVPFSALDLRIFLPLESLANRTSPQAYLPIKRATAESGVVLGRAFLQEAYLFVDYHRMHLQLAEARWPRDSGTVDVVSVAPPAPEPPVNVTVAAGGGGGKAKAVPGGITKAQRIAVATVGVVVGLLLITIVALLLLTRRRTGKWWPLDFSGSRTPDGKLNASTSAAEMEGDSKQPCEAGLGRERVEVDAECMLKSTGIGMAK</sequence>
<dbReference type="Proteomes" id="UP000326924">
    <property type="component" value="Unassembled WGS sequence"/>
</dbReference>
<feature type="transmembrane region" description="Helical" evidence="2">
    <location>
        <begin position="488"/>
        <end position="510"/>
    </location>
</feature>
<evidence type="ECO:0000313" key="5">
    <source>
        <dbReference type="Proteomes" id="UP000326924"/>
    </source>
</evidence>
<feature type="region of interest" description="Disordered" evidence="1">
    <location>
        <begin position="530"/>
        <end position="550"/>
    </location>
</feature>
<proteinExistence type="predicted"/>
<feature type="domain" description="Peptidase A1" evidence="3">
    <location>
        <begin position="85"/>
        <end position="437"/>
    </location>
</feature>
<keyword evidence="2" id="KW-0812">Transmembrane</keyword>
<dbReference type="OrthoDB" id="4074350at2759"/>
<dbReference type="Pfam" id="PF00026">
    <property type="entry name" value="Asp"/>
    <property type="match status" value="1"/>
</dbReference>
<accession>A0A5J5EVF9</accession>
<dbReference type="SUPFAM" id="SSF50630">
    <property type="entry name" value="Acid proteases"/>
    <property type="match status" value="1"/>
</dbReference>
<reference evidence="4 5" key="1">
    <citation type="submission" date="2019-09" db="EMBL/GenBank/DDBJ databases">
        <title>Draft genome of the ectomycorrhizal ascomycete Sphaerosporella brunnea.</title>
        <authorList>
            <consortium name="DOE Joint Genome Institute"/>
            <person name="Benucci G.M."/>
            <person name="Marozzi G."/>
            <person name="Antonielli L."/>
            <person name="Sanchez S."/>
            <person name="Marco P."/>
            <person name="Wang X."/>
            <person name="Falini L.B."/>
            <person name="Barry K."/>
            <person name="Haridas S."/>
            <person name="Lipzen A."/>
            <person name="Labutti K."/>
            <person name="Grigoriev I.V."/>
            <person name="Murat C."/>
            <person name="Martin F."/>
            <person name="Albertini E."/>
            <person name="Donnini D."/>
            <person name="Bonito G."/>
        </authorList>
    </citation>
    <scope>NUCLEOTIDE SEQUENCE [LARGE SCALE GENOMIC DNA]</scope>
    <source>
        <strain evidence="4 5">Sb_GMNB300</strain>
    </source>
</reference>
<evidence type="ECO:0000313" key="4">
    <source>
        <dbReference type="EMBL" id="KAA8903841.1"/>
    </source>
</evidence>
<dbReference type="EMBL" id="VXIS01000114">
    <property type="protein sequence ID" value="KAA8903841.1"/>
    <property type="molecule type" value="Genomic_DNA"/>
</dbReference>
<dbReference type="InterPro" id="IPR021109">
    <property type="entry name" value="Peptidase_aspartic_dom_sf"/>
</dbReference>
<evidence type="ECO:0000256" key="1">
    <source>
        <dbReference type="SAM" id="MobiDB-lite"/>
    </source>
</evidence>
<dbReference type="PROSITE" id="PS51767">
    <property type="entry name" value="PEPTIDASE_A1"/>
    <property type="match status" value="1"/>
</dbReference>
<dbReference type="InterPro" id="IPR033121">
    <property type="entry name" value="PEPTIDASE_A1"/>
</dbReference>
<keyword evidence="2" id="KW-0472">Membrane</keyword>
<gene>
    <name evidence="4" type="ORF">FN846DRAFT_953362</name>
</gene>
<keyword evidence="5" id="KW-1185">Reference proteome</keyword>
<name>A0A5J5EVF9_9PEZI</name>
<evidence type="ECO:0000256" key="2">
    <source>
        <dbReference type="SAM" id="Phobius"/>
    </source>
</evidence>
<organism evidence="4 5">
    <name type="scientific">Sphaerosporella brunnea</name>
    <dbReference type="NCBI Taxonomy" id="1250544"/>
    <lineage>
        <taxon>Eukaryota</taxon>
        <taxon>Fungi</taxon>
        <taxon>Dikarya</taxon>
        <taxon>Ascomycota</taxon>
        <taxon>Pezizomycotina</taxon>
        <taxon>Pezizomycetes</taxon>
        <taxon>Pezizales</taxon>
        <taxon>Pyronemataceae</taxon>
        <taxon>Sphaerosporella</taxon>
    </lineage>
</organism>
<dbReference type="AlphaFoldDB" id="A0A5J5EVF9"/>